<organism evidence="3 4">
    <name type="scientific">Tetrapisispora phaffii (strain ATCC 24235 / CBS 4417 / NBRC 1672 / NRRL Y-8282 / UCD 70-5)</name>
    <name type="common">Yeast</name>
    <name type="synonym">Fabospora phaffii</name>
    <dbReference type="NCBI Taxonomy" id="1071381"/>
    <lineage>
        <taxon>Eukaryota</taxon>
        <taxon>Fungi</taxon>
        <taxon>Dikarya</taxon>
        <taxon>Ascomycota</taxon>
        <taxon>Saccharomycotina</taxon>
        <taxon>Saccharomycetes</taxon>
        <taxon>Saccharomycetales</taxon>
        <taxon>Saccharomycetaceae</taxon>
        <taxon>Tetrapisispora</taxon>
    </lineage>
</organism>
<feature type="compositionally biased region" description="Basic and acidic residues" evidence="1">
    <location>
        <begin position="417"/>
        <end position="434"/>
    </location>
</feature>
<dbReference type="HOGENOM" id="CLU_033565_1_0_1"/>
<dbReference type="GO" id="GO:0016279">
    <property type="term" value="F:protein-lysine N-methyltransferase activity"/>
    <property type="evidence" value="ECO:0007669"/>
    <property type="project" value="EnsemblFungi"/>
</dbReference>
<dbReference type="SUPFAM" id="SSF82199">
    <property type="entry name" value="SET domain"/>
    <property type="match status" value="2"/>
</dbReference>
<gene>
    <name evidence="3" type="primary">TPHA0M00580</name>
    <name evidence="3" type="ordered locus">TPHA_0M00580</name>
</gene>
<dbReference type="GO" id="GO:0005634">
    <property type="term" value="C:nucleus"/>
    <property type="evidence" value="ECO:0007669"/>
    <property type="project" value="EnsemblFungi"/>
</dbReference>
<feature type="domain" description="SET" evidence="2">
    <location>
        <begin position="20"/>
        <end position="327"/>
    </location>
</feature>
<protein>
    <recommendedName>
        <fullName evidence="2">SET domain-containing protein</fullName>
    </recommendedName>
</protein>
<dbReference type="OrthoDB" id="441812at2759"/>
<evidence type="ECO:0000313" key="3">
    <source>
        <dbReference type="EMBL" id="CCE65633.1"/>
    </source>
</evidence>
<feature type="compositionally biased region" description="Acidic residues" evidence="1">
    <location>
        <begin position="396"/>
        <end position="416"/>
    </location>
</feature>
<dbReference type="InterPro" id="IPR001214">
    <property type="entry name" value="SET_dom"/>
</dbReference>
<dbReference type="InterPro" id="IPR050600">
    <property type="entry name" value="SETD3_SETD6_MTase"/>
</dbReference>
<dbReference type="OMA" id="EVDAYHE"/>
<accession>G8C0B8</accession>
<reference evidence="3 4" key="1">
    <citation type="journal article" date="2011" name="Proc. Natl. Acad. Sci. U.S.A.">
        <title>Evolutionary erosion of yeast sex chromosomes by mating-type switching accidents.</title>
        <authorList>
            <person name="Gordon J.L."/>
            <person name="Armisen D."/>
            <person name="Proux-Wera E."/>
            <person name="Oheigeartaigh S.S."/>
            <person name="Byrne K.P."/>
            <person name="Wolfe K.H."/>
        </authorList>
    </citation>
    <scope>NUCLEOTIDE SEQUENCE [LARGE SCALE GENOMIC DNA]</scope>
    <source>
        <strain evidence="4">ATCC 24235 / CBS 4417 / NBRC 1672 / NRRL Y-8282 / UCD 70-5</strain>
    </source>
</reference>
<dbReference type="EMBL" id="HE612868">
    <property type="protein sequence ID" value="CCE65633.1"/>
    <property type="molecule type" value="Genomic_DNA"/>
</dbReference>
<name>G8C0B8_TETPH</name>
<dbReference type="PANTHER" id="PTHR13271">
    <property type="entry name" value="UNCHARACTERIZED PUTATIVE METHYLTRANSFERASE"/>
    <property type="match status" value="1"/>
</dbReference>
<dbReference type="KEGG" id="tpf:TPHA_0M00580"/>
<dbReference type="RefSeq" id="XP_003688067.1">
    <property type="nucleotide sequence ID" value="XM_003688019.1"/>
</dbReference>
<keyword evidence="4" id="KW-1185">Reference proteome</keyword>
<dbReference type="CDD" id="cd10527">
    <property type="entry name" value="SET_LSMT"/>
    <property type="match status" value="1"/>
</dbReference>
<dbReference type="AlphaFoldDB" id="G8C0B8"/>
<dbReference type="Proteomes" id="UP000005666">
    <property type="component" value="Chromosome 13"/>
</dbReference>
<dbReference type="Gene3D" id="3.90.1410.10">
    <property type="entry name" value="set domain protein methyltransferase, domain 1"/>
    <property type="match status" value="1"/>
</dbReference>
<dbReference type="InterPro" id="IPR046341">
    <property type="entry name" value="SET_dom_sf"/>
</dbReference>
<dbReference type="GO" id="GO:0005829">
    <property type="term" value="C:cytosol"/>
    <property type="evidence" value="ECO:0007669"/>
    <property type="project" value="EnsemblFungi"/>
</dbReference>
<dbReference type="STRING" id="1071381.G8C0B8"/>
<evidence type="ECO:0000259" key="2">
    <source>
        <dbReference type="PROSITE" id="PS50280"/>
    </source>
</evidence>
<dbReference type="eggNOG" id="KOG1337">
    <property type="taxonomic scope" value="Eukaryota"/>
</dbReference>
<dbReference type="GeneID" id="11531870"/>
<evidence type="ECO:0000313" key="4">
    <source>
        <dbReference type="Proteomes" id="UP000005666"/>
    </source>
</evidence>
<dbReference type="PROSITE" id="PS50280">
    <property type="entry name" value="SET"/>
    <property type="match status" value="1"/>
</dbReference>
<proteinExistence type="predicted"/>
<sequence length="560" mass="63809">MAATLIDDVNDIIGLVKDNETNSVFRTDMCEVKKSEFGGLGVYAKEDIEEGTSLLKVHKSILFSANNCSIGNLLHEEGIGGMLGLNIAFIYEITVFKEKSFWYNYLKSIRFLDEDGVLLLPPSHWEESDKKLLRGSSVDLLYGALDPEVEIQEGFEIAIDLSIKWNQELNLNIPEGFLDVNITDIDDIREKLKKFVSVAFALSSRVFEVDAYHENALVPIADLFNHNSEKTDVRFVSVFDVCAECGEFGPCKHDEIDEVAEEGADNDEEVQEVEGSGNFNALVKQLEEEVEDRCTEREDSTMSDETYVEIVLAKAVKEGDEIFNSYGDLNNSLLLSRYGFAYLDNKNDMVDLSLQLHDVVNSDKKYQIRLKWWSDVGYTLYESWYKLNREEAEKSEGEEEDDDGEDEDDEDDEEHEEDTHEHEHEHVHGEGCSRDHGSNVLNELYVDFDCTPSRNLNALINILSLDDNKYDKLTSSLEQDTETPPQFVTTIFDTFDQFNTSNKAISNTNQNIKLLKQLLQLKKPHPLPTNKTAISEHQLQQVKTLLQNENTLIRNMSTKL</sequence>
<dbReference type="PANTHER" id="PTHR13271:SF128">
    <property type="entry name" value="RIBOSOMAL LYSINE N-METHYLTRANSFERASE 3"/>
    <property type="match status" value="1"/>
</dbReference>
<evidence type="ECO:0000256" key="1">
    <source>
        <dbReference type="SAM" id="MobiDB-lite"/>
    </source>
</evidence>
<feature type="region of interest" description="Disordered" evidence="1">
    <location>
        <begin position="391"/>
        <end position="434"/>
    </location>
</feature>